<dbReference type="InterPro" id="IPR043504">
    <property type="entry name" value="Peptidase_S1_PA_chymotrypsin"/>
</dbReference>
<protein>
    <submittedName>
        <fullName evidence="2">Serine protease</fullName>
    </submittedName>
</protein>
<reference evidence="2" key="1">
    <citation type="submission" date="2022-06" db="EMBL/GenBank/DDBJ databases">
        <title>Genome sequence of Phormidium yuhuli AB48 isolated from an industrial photobioreactor environment.</title>
        <authorList>
            <person name="Qiu Y."/>
            <person name="Noonan A.J.C."/>
            <person name="Dofher K."/>
            <person name="Koch M."/>
            <person name="Kieft B."/>
            <person name="Lin X."/>
            <person name="Ziels R.M."/>
            <person name="Hallam S.J."/>
        </authorList>
    </citation>
    <scope>NUCLEOTIDE SEQUENCE</scope>
    <source>
        <strain evidence="2">AB48</strain>
    </source>
</reference>
<keyword evidence="2" id="KW-0378">Hydrolase</keyword>
<dbReference type="InterPro" id="IPR009003">
    <property type="entry name" value="Peptidase_S1_PA"/>
</dbReference>
<dbReference type="GO" id="GO:0006508">
    <property type="term" value="P:proteolysis"/>
    <property type="evidence" value="ECO:0007669"/>
    <property type="project" value="UniProtKB-KW"/>
</dbReference>
<feature type="signal peptide" evidence="1">
    <location>
        <begin position="1"/>
        <end position="23"/>
    </location>
</feature>
<gene>
    <name evidence="2" type="ORF">NEA10_07750</name>
</gene>
<evidence type="ECO:0000313" key="3">
    <source>
        <dbReference type="Proteomes" id="UP001056708"/>
    </source>
</evidence>
<dbReference type="Proteomes" id="UP001056708">
    <property type="component" value="Chromosome"/>
</dbReference>
<name>A0ABY5AV46_9CYAN</name>
<proteinExistence type="predicted"/>
<dbReference type="RefSeq" id="WP_252664752.1">
    <property type="nucleotide sequence ID" value="NZ_CP098611.1"/>
</dbReference>
<keyword evidence="1" id="KW-0732">Signal</keyword>
<feature type="chain" id="PRO_5047154608" evidence="1">
    <location>
        <begin position="24"/>
        <end position="320"/>
    </location>
</feature>
<dbReference type="GO" id="GO:0008233">
    <property type="term" value="F:peptidase activity"/>
    <property type="evidence" value="ECO:0007669"/>
    <property type="project" value="UniProtKB-KW"/>
</dbReference>
<dbReference type="SUPFAM" id="SSF50494">
    <property type="entry name" value="Trypsin-like serine proteases"/>
    <property type="match status" value="1"/>
</dbReference>
<dbReference type="Pfam" id="PF13365">
    <property type="entry name" value="Trypsin_2"/>
    <property type="match status" value="1"/>
</dbReference>
<dbReference type="EMBL" id="CP098611">
    <property type="protein sequence ID" value="USR92601.1"/>
    <property type="molecule type" value="Genomic_DNA"/>
</dbReference>
<accession>A0ABY5AV46</accession>
<dbReference type="PANTHER" id="PTHR43019">
    <property type="entry name" value="SERINE ENDOPROTEASE DEGS"/>
    <property type="match status" value="1"/>
</dbReference>
<sequence>MRKRFTRPLVTLMAIALSLPLTAAQALTEEEIDAVASMTTVVIGEGLQQGDVEARQEWRPGSGVLVAREGNSYYVLTALHVVRTQGVEYGIRTSDGKVHRVDSVRQQDAILYFGEEVGEYGESIEGYDLAMIRFESDRDYPLAVMGHGTHLNPGDRLYVSGWPDPGPEEARRTRRTLTGELTAIHPPTEDGGYSLLYTHDTEVGMSGGPVFDGQGTLVGIHGQGTANGSQFCIEPELNRHNSCGLRSFDFVQQLERKGIVLSFARPPVDPDVIAQGLENLETADTINDIYADFTNLKSLLRDGPSGGCDSMLLGDPCDGF</sequence>
<dbReference type="PANTHER" id="PTHR43019:SF23">
    <property type="entry name" value="PROTEASE DO-LIKE 5, CHLOROPLASTIC"/>
    <property type="match status" value="1"/>
</dbReference>
<keyword evidence="2" id="KW-0645">Protease</keyword>
<evidence type="ECO:0000313" key="2">
    <source>
        <dbReference type="EMBL" id="USR92601.1"/>
    </source>
</evidence>
<evidence type="ECO:0000256" key="1">
    <source>
        <dbReference type="SAM" id="SignalP"/>
    </source>
</evidence>
<dbReference type="Gene3D" id="2.40.10.10">
    <property type="entry name" value="Trypsin-like serine proteases"/>
    <property type="match status" value="2"/>
</dbReference>
<keyword evidence="3" id="KW-1185">Reference proteome</keyword>
<organism evidence="2 3">
    <name type="scientific">Phormidium yuhuli AB48</name>
    <dbReference type="NCBI Taxonomy" id="2940671"/>
    <lineage>
        <taxon>Bacteria</taxon>
        <taxon>Bacillati</taxon>
        <taxon>Cyanobacteriota</taxon>
        <taxon>Cyanophyceae</taxon>
        <taxon>Oscillatoriophycideae</taxon>
        <taxon>Oscillatoriales</taxon>
        <taxon>Oscillatoriaceae</taxon>
        <taxon>Phormidium</taxon>
        <taxon>Phormidium yuhuli</taxon>
    </lineage>
</organism>